<dbReference type="InterPro" id="IPR004102">
    <property type="entry name" value="Poly(ADP-ribose)pol_reg_dom"/>
</dbReference>
<dbReference type="Pfam" id="PF08063">
    <property type="entry name" value="Zn_ribbon_PADR1"/>
    <property type="match status" value="1"/>
</dbReference>
<evidence type="ECO:0000259" key="16">
    <source>
        <dbReference type="PROSITE" id="PS50064"/>
    </source>
</evidence>
<evidence type="ECO:0000259" key="17">
    <source>
        <dbReference type="PROSITE" id="PS51059"/>
    </source>
</evidence>
<organism evidence="20 21">
    <name type="scientific">Polysphondylium violaceum</name>
    <dbReference type="NCBI Taxonomy" id="133409"/>
    <lineage>
        <taxon>Eukaryota</taxon>
        <taxon>Amoebozoa</taxon>
        <taxon>Evosea</taxon>
        <taxon>Eumycetozoa</taxon>
        <taxon>Dictyostelia</taxon>
        <taxon>Dictyosteliales</taxon>
        <taxon>Dictyosteliaceae</taxon>
        <taxon>Polysphondylium</taxon>
    </lineage>
</organism>
<dbReference type="InterPro" id="IPR012317">
    <property type="entry name" value="Poly(ADP-ribose)pol_cat_dom"/>
</dbReference>
<accession>A0A8J4USS7</accession>
<dbReference type="GO" id="GO:0003950">
    <property type="term" value="F:NAD+ poly-ADP-ribosyltransferase activity"/>
    <property type="evidence" value="ECO:0007669"/>
    <property type="project" value="UniProtKB-UniRule"/>
</dbReference>
<comment type="catalytic activity">
    <reaction evidence="14">
        <text>NAD(+) + (ADP-D-ribosyl)n-acceptor = nicotinamide + (ADP-D-ribosyl)n+1-acceptor + H(+).</text>
        <dbReference type="EC" id="2.4.2.30"/>
    </reaction>
</comment>
<gene>
    <name evidence="20" type="ORF">CYY_004711</name>
</gene>
<dbReference type="Pfam" id="PF00644">
    <property type="entry name" value="PARP"/>
    <property type="match status" value="1"/>
</dbReference>
<evidence type="ECO:0000259" key="19">
    <source>
        <dbReference type="PROSITE" id="PS51977"/>
    </source>
</evidence>
<feature type="domain" description="WGR" evidence="19">
    <location>
        <begin position="290"/>
        <end position="389"/>
    </location>
</feature>
<comment type="caution">
    <text evidence="20">The sequence shown here is derived from an EMBL/GenBank/DDBJ whole genome shotgun (WGS) entry which is preliminary data.</text>
</comment>
<evidence type="ECO:0000256" key="1">
    <source>
        <dbReference type="ARBA" id="ARBA00004123"/>
    </source>
</evidence>
<dbReference type="SMART" id="SM01335">
    <property type="entry name" value="PADR1"/>
    <property type="match status" value="1"/>
</dbReference>
<dbReference type="PROSITE" id="PS51977">
    <property type="entry name" value="WGR"/>
    <property type="match status" value="1"/>
</dbReference>
<dbReference type="GO" id="GO:0070212">
    <property type="term" value="P:protein poly-ADP-ribosylation"/>
    <property type="evidence" value="ECO:0007669"/>
    <property type="project" value="TreeGrafter"/>
</dbReference>
<dbReference type="InterPro" id="IPR050800">
    <property type="entry name" value="ARTD/PARP"/>
</dbReference>
<keyword evidence="10 15" id="KW-0520">NAD</keyword>
<evidence type="ECO:0000256" key="2">
    <source>
        <dbReference type="ARBA" id="ARBA00022676"/>
    </source>
</evidence>
<evidence type="ECO:0000256" key="10">
    <source>
        <dbReference type="ARBA" id="ARBA00023027"/>
    </source>
</evidence>
<evidence type="ECO:0000256" key="11">
    <source>
        <dbReference type="ARBA" id="ARBA00023125"/>
    </source>
</evidence>
<dbReference type="Gene3D" id="3.30.1740.10">
    <property type="entry name" value="Zinc finger, PARP-type"/>
    <property type="match status" value="1"/>
</dbReference>
<keyword evidence="11" id="KW-0238">DNA-binding</keyword>
<dbReference type="GO" id="GO:0008270">
    <property type="term" value="F:zinc ion binding"/>
    <property type="evidence" value="ECO:0007669"/>
    <property type="project" value="UniProtKB-KW"/>
</dbReference>
<dbReference type="OrthoDB" id="429950at2759"/>
<dbReference type="InterPro" id="IPR008893">
    <property type="entry name" value="WGR_domain"/>
</dbReference>
<dbReference type="InterPro" id="IPR001510">
    <property type="entry name" value="Znf_PARP"/>
</dbReference>
<comment type="similarity">
    <text evidence="13">Belongs to the ARTD/PARP family.</text>
</comment>
<feature type="domain" description="PARP alpha-helical" evidence="18">
    <location>
        <begin position="414"/>
        <end position="532"/>
    </location>
</feature>
<dbReference type="Pfam" id="PF05406">
    <property type="entry name" value="WGR"/>
    <property type="match status" value="1"/>
</dbReference>
<reference evidence="20" key="1">
    <citation type="submission" date="2020-01" db="EMBL/GenBank/DDBJ databases">
        <title>Development of genomics and gene disruption for Polysphondylium violaceum indicates a role for the polyketide synthase stlB in stalk morphogenesis.</title>
        <authorList>
            <person name="Narita B."/>
            <person name="Kawabe Y."/>
            <person name="Kin K."/>
            <person name="Saito T."/>
            <person name="Gibbs R."/>
            <person name="Kuspa A."/>
            <person name="Muzny D."/>
            <person name="Queller D."/>
            <person name="Richards S."/>
            <person name="Strassman J."/>
            <person name="Sucgang R."/>
            <person name="Worley K."/>
            <person name="Schaap P."/>
        </authorList>
    </citation>
    <scope>NUCLEOTIDE SEQUENCE</scope>
    <source>
        <strain evidence="20">QSvi11</strain>
    </source>
</reference>
<keyword evidence="4" id="KW-0548">Nucleotidyltransferase</keyword>
<keyword evidence="3 15" id="KW-0808">Transferase</keyword>
<dbReference type="PROSITE" id="PS50064">
    <property type="entry name" value="ZF_PARP_2"/>
    <property type="match status" value="1"/>
</dbReference>
<dbReference type="GO" id="GO:0003677">
    <property type="term" value="F:DNA binding"/>
    <property type="evidence" value="ECO:0007669"/>
    <property type="project" value="UniProtKB-KW"/>
</dbReference>
<keyword evidence="12" id="KW-0539">Nucleus</keyword>
<feature type="domain" description="PARP-type" evidence="16">
    <location>
        <begin position="14"/>
        <end position="95"/>
    </location>
</feature>
<comment type="subcellular location">
    <subcellularLocation>
        <location evidence="1">Nucleus</location>
    </subcellularLocation>
</comment>
<dbReference type="Pfam" id="PF02877">
    <property type="entry name" value="PARP_reg"/>
    <property type="match status" value="1"/>
</dbReference>
<dbReference type="InterPro" id="IPR036616">
    <property type="entry name" value="Poly(ADP-ribose)pol_reg_dom_sf"/>
</dbReference>
<dbReference type="InterPro" id="IPR036957">
    <property type="entry name" value="Znf_PARP_sf"/>
</dbReference>
<dbReference type="GO" id="GO:1990404">
    <property type="term" value="F:NAD+-protein mono-ADP-ribosyltransferase activity"/>
    <property type="evidence" value="ECO:0007669"/>
    <property type="project" value="TreeGrafter"/>
</dbReference>
<dbReference type="SMART" id="SM00773">
    <property type="entry name" value="WGR"/>
    <property type="match status" value="1"/>
</dbReference>
<evidence type="ECO:0000256" key="13">
    <source>
        <dbReference type="ARBA" id="ARBA00024347"/>
    </source>
</evidence>
<dbReference type="Gene3D" id="1.20.142.10">
    <property type="entry name" value="Poly(ADP-ribose) polymerase, regulatory domain"/>
    <property type="match status" value="1"/>
</dbReference>
<protein>
    <recommendedName>
        <fullName evidence="15">Poly [ADP-ribose] polymerase</fullName>
        <shortName evidence="15">PARP</shortName>
        <ecNumber evidence="15">2.4.2.-</ecNumber>
    </recommendedName>
</protein>
<keyword evidence="5" id="KW-0479">Metal-binding</keyword>
<sequence>MSLSNFQKHDELRTQVEYSKSGRSSCKGCKGTIKQDTIRVGLEKKSRVFDGYDVYWYHLKCFKFPSPFYLNQLKHFELLRWEDQMQIRDLLKDETEIKDAMQKQNYYNDVWKIKDSLLDELKPGVIKKIYLDNYCLDGLSPAYVQHCVADGMAYGRIGPCPTCNNLSILYDGTNYYCKGWVTIFTRCDWHGSDIKRYRFILNKEGIPNKYIQSFEFNHLHPIHVLNDYVAPSHTTVGPGVVAGGAAGSDGSSLSTPSTGISAFRAEPFNPNSIFLKVNDTFISTFTKKSAVEIYQEYNSTYGHVAYNVSLNLVDITYNNSFYILQLIKSSKQYHVFCMWGRIGHPSGGSTYHDHSTLGDAKAEFNERFKDKTGFEWEQRSGFSKIPGKYFIVDLEEDHHDSGSSEIPVQADTRTSSLDPKVQELVHTMFDPELMKSQLARFKLDQKKMPLGKISQKQIKTGYQVLTEIQDLIADPTTPRNKLVDASTRFYTFIPHDFGGSLPPIIDNKTLLLEKMRLVDTMAEVEVANNLRKLSAQTSSGNSLDDNYKVLKSHIEPLDQSSYLFKQLQEFALSTVDTDQYTVDIVHIFKVVRQGELEKYQQWSFSPNRMLLWHGSRITNWSGILSQGLRIAPPEAPKTGYRFGKGVYHADATSTSLMYCPTSKDTNNNVAILALNEVALGNSEALFDDSYMESANFGYQSTKAMGMRGPTLFDEIQDATVLKGPVIASSVVSSCTHNEYVVYDTTQINIKYLFYVKVNYN</sequence>
<evidence type="ECO:0000256" key="4">
    <source>
        <dbReference type="ARBA" id="ARBA00022695"/>
    </source>
</evidence>
<dbReference type="PROSITE" id="PS52007">
    <property type="entry name" value="PADR1"/>
    <property type="match status" value="1"/>
</dbReference>
<dbReference type="EMBL" id="AJWJ01000172">
    <property type="protein sequence ID" value="KAF2073966.1"/>
    <property type="molecule type" value="Genomic_DNA"/>
</dbReference>
<dbReference type="GO" id="GO:0005730">
    <property type="term" value="C:nucleolus"/>
    <property type="evidence" value="ECO:0007669"/>
    <property type="project" value="TreeGrafter"/>
</dbReference>
<dbReference type="PANTHER" id="PTHR10459">
    <property type="entry name" value="DNA LIGASE"/>
    <property type="match status" value="1"/>
</dbReference>
<dbReference type="GO" id="GO:0006302">
    <property type="term" value="P:double-strand break repair"/>
    <property type="evidence" value="ECO:0007669"/>
    <property type="project" value="TreeGrafter"/>
</dbReference>
<evidence type="ECO:0000256" key="7">
    <source>
        <dbReference type="ARBA" id="ARBA00022765"/>
    </source>
</evidence>
<dbReference type="SUPFAM" id="SSF47587">
    <property type="entry name" value="Domain of poly(ADP-ribose) polymerase"/>
    <property type="match status" value="1"/>
</dbReference>
<dbReference type="Gene3D" id="3.90.228.10">
    <property type="match status" value="1"/>
</dbReference>
<evidence type="ECO:0000256" key="5">
    <source>
        <dbReference type="ARBA" id="ARBA00022723"/>
    </source>
</evidence>
<dbReference type="PROSITE" id="PS51059">
    <property type="entry name" value="PARP_CATALYTIC"/>
    <property type="match status" value="1"/>
</dbReference>
<evidence type="ECO:0000259" key="18">
    <source>
        <dbReference type="PROSITE" id="PS51060"/>
    </source>
</evidence>
<evidence type="ECO:0000256" key="9">
    <source>
        <dbReference type="ARBA" id="ARBA00022833"/>
    </source>
</evidence>
<evidence type="ECO:0000256" key="15">
    <source>
        <dbReference type="RuleBase" id="RU362114"/>
    </source>
</evidence>
<keyword evidence="21" id="KW-1185">Reference proteome</keyword>
<dbReference type="InterPro" id="IPR012982">
    <property type="entry name" value="PARP1-like_PADR1_Zn_ribbon"/>
</dbReference>
<dbReference type="EC" id="2.4.2.-" evidence="15"/>
<dbReference type="PROSITE" id="PS51060">
    <property type="entry name" value="PARP_ALPHA_HD"/>
    <property type="match status" value="1"/>
</dbReference>
<evidence type="ECO:0000256" key="14">
    <source>
        <dbReference type="ARBA" id="ARBA00033987"/>
    </source>
</evidence>
<dbReference type="Gene3D" id="3.90.640.80">
    <property type="match status" value="1"/>
</dbReference>
<dbReference type="CDD" id="cd01437">
    <property type="entry name" value="parp_like"/>
    <property type="match status" value="1"/>
</dbReference>
<dbReference type="CDD" id="cd07997">
    <property type="entry name" value="WGR_PARP"/>
    <property type="match status" value="1"/>
</dbReference>
<dbReference type="AlphaFoldDB" id="A0A8J4USS7"/>
<evidence type="ECO:0000256" key="3">
    <source>
        <dbReference type="ARBA" id="ARBA00022679"/>
    </source>
</evidence>
<feature type="domain" description="PARP catalytic" evidence="17">
    <location>
        <begin position="541"/>
        <end position="760"/>
    </location>
</feature>
<evidence type="ECO:0000256" key="8">
    <source>
        <dbReference type="ARBA" id="ARBA00022771"/>
    </source>
</evidence>
<keyword evidence="8" id="KW-0863">Zinc-finger</keyword>
<keyword evidence="2 15" id="KW-0328">Glycosyltransferase</keyword>
<dbReference type="GO" id="GO:0016779">
    <property type="term" value="F:nucleotidyltransferase activity"/>
    <property type="evidence" value="ECO:0007669"/>
    <property type="project" value="UniProtKB-KW"/>
</dbReference>
<keyword evidence="9" id="KW-0862">Zinc</keyword>
<dbReference type="Pfam" id="PF00645">
    <property type="entry name" value="zf-PARP"/>
    <property type="match status" value="1"/>
</dbReference>
<evidence type="ECO:0000256" key="6">
    <source>
        <dbReference type="ARBA" id="ARBA00022737"/>
    </source>
</evidence>
<dbReference type="PANTHER" id="PTHR10459:SF43">
    <property type="entry name" value="POLY [ADP-RIBOSE] POLYMERASE"/>
    <property type="match status" value="1"/>
</dbReference>
<evidence type="ECO:0000313" key="21">
    <source>
        <dbReference type="Proteomes" id="UP000695562"/>
    </source>
</evidence>
<evidence type="ECO:0000256" key="12">
    <source>
        <dbReference type="ARBA" id="ARBA00023242"/>
    </source>
</evidence>
<name>A0A8J4USS7_9MYCE</name>
<dbReference type="SUPFAM" id="SSF56399">
    <property type="entry name" value="ADP-ribosylation"/>
    <property type="match status" value="1"/>
</dbReference>
<dbReference type="SUPFAM" id="SSF57716">
    <property type="entry name" value="Glucocorticoid receptor-like (DNA-binding domain)"/>
    <property type="match status" value="1"/>
</dbReference>
<keyword evidence="6" id="KW-0677">Repeat</keyword>
<dbReference type="InterPro" id="IPR036930">
    <property type="entry name" value="WGR_dom_sf"/>
</dbReference>
<keyword evidence="7" id="KW-0013">ADP-ribosylation</keyword>
<proteinExistence type="inferred from homology"/>
<evidence type="ECO:0000313" key="20">
    <source>
        <dbReference type="EMBL" id="KAF2073966.1"/>
    </source>
</evidence>
<dbReference type="SMART" id="SM01336">
    <property type="entry name" value="zf-PARP"/>
    <property type="match status" value="1"/>
</dbReference>
<dbReference type="SUPFAM" id="SSF142921">
    <property type="entry name" value="WGR domain-like"/>
    <property type="match status" value="1"/>
</dbReference>
<dbReference type="Proteomes" id="UP000695562">
    <property type="component" value="Unassembled WGS sequence"/>
</dbReference>
<dbReference type="FunFam" id="1.20.142.10:FF:000002">
    <property type="entry name" value="Poly [ADP-ribose] polymerase"/>
    <property type="match status" value="1"/>
</dbReference>